<dbReference type="Proteomes" id="UP000176498">
    <property type="component" value="Unassembled WGS sequence"/>
</dbReference>
<protein>
    <submittedName>
        <fullName evidence="2">Uncharacterized protein</fullName>
    </submittedName>
</protein>
<evidence type="ECO:0000256" key="1">
    <source>
        <dbReference type="SAM" id="Phobius"/>
    </source>
</evidence>
<accession>A0A1G1XPD6</accession>
<reference evidence="2 3" key="1">
    <citation type="journal article" date="2016" name="Nat. Commun.">
        <title>Thousands of microbial genomes shed light on interconnected biogeochemical processes in an aquifer system.</title>
        <authorList>
            <person name="Anantharaman K."/>
            <person name="Brown C.T."/>
            <person name="Hug L.A."/>
            <person name="Sharon I."/>
            <person name="Castelle C.J."/>
            <person name="Probst A.J."/>
            <person name="Thomas B.C."/>
            <person name="Singh A."/>
            <person name="Wilkins M.J."/>
            <person name="Karaoz U."/>
            <person name="Brodie E.L."/>
            <person name="Williams K.H."/>
            <person name="Hubbard S.S."/>
            <person name="Banfield J.F."/>
        </authorList>
    </citation>
    <scope>NUCLEOTIDE SEQUENCE [LARGE SCALE GENOMIC DNA]</scope>
</reference>
<proteinExistence type="predicted"/>
<organism evidence="2 3">
    <name type="scientific">Candidatus Buchananbacteria bacterium RBG_13_36_9</name>
    <dbReference type="NCBI Taxonomy" id="1797530"/>
    <lineage>
        <taxon>Bacteria</taxon>
        <taxon>Candidatus Buchananiibacteriota</taxon>
    </lineage>
</organism>
<dbReference type="EMBL" id="MHHZ01000018">
    <property type="protein sequence ID" value="OGY41476.1"/>
    <property type="molecule type" value="Genomic_DNA"/>
</dbReference>
<evidence type="ECO:0000313" key="2">
    <source>
        <dbReference type="EMBL" id="OGY41476.1"/>
    </source>
</evidence>
<sequence>MAKWQPGTEPRKRNFNHWAGPGGIFVVIIFIVTFSIGVIVTAFVRDVKADYSTTTYKNPTILTVHESEKNFSGKIIGTPVIIKGTCHILVKPDGAKDDSQAYPATIDCASNPAAGDEVSVTDYTFTASHHLPDMVHIAEKTK</sequence>
<evidence type="ECO:0000313" key="3">
    <source>
        <dbReference type="Proteomes" id="UP000176498"/>
    </source>
</evidence>
<gene>
    <name evidence="2" type="ORF">A2Y82_01060</name>
</gene>
<keyword evidence="1" id="KW-1133">Transmembrane helix</keyword>
<dbReference type="AlphaFoldDB" id="A0A1G1XPD6"/>
<comment type="caution">
    <text evidence="2">The sequence shown here is derived from an EMBL/GenBank/DDBJ whole genome shotgun (WGS) entry which is preliminary data.</text>
</comment>
<name>A0A1G1XPD6_9BACT</name>
<keyword evidence="1" id="KW-0472">Membrane</keyword>
<keyword evidence="1" id="KW-0812">Transmembrane</keyword>
<feature type="transmembrane region" description="Helical" evidence="1">
    <location>
        <begin position="20"/>
        <end position="44"/>
    </location>
</feature>